<reference evidence="2" key="1">
    <citation type="journal article" date="2015" name="Microbiology">
        <title>Genome of Methanoregula boonei 6A8 reveals adaptations to oligotrophic peatland environments.</title>
        <authorList>
            <person name="Braeuer S."/>
            <person name="Cadillo-Quiroz H."/>
            <person name="Kyrpides N."/>
            <person name="Woyke T."/>
            <person name="Goodwin L."/>
            <person name="Detter C."/>
            <person name="Podell S."/>
            <person name="Yavitt J.B."/>
            <person name="Zinder S.H."/>
        </authorList>
    </citation>
    <scope>NUCLEOTIDE SEQUENCE [LARGE SCALE GENOMIC DNA]</scope>
    <source>
        <strain evidence="2">DSM 21154 / JCM 14090 / 6A8</strain>
    </source>
</reference>
<gene>
    <name evidence="1" type="ordered locus">Mboo_1001</name>
</gene>
<accession>A7I708</accession>
<dbReference type="EMBL" id="CP000780">
    <property type="protein sequence ID" value="ABS55519.1"/>
    <property type="molecule type" value="Genomic_DNA"/>
</dbReference>
<dbReference type="Proteomes" id="UP000002408">
    <property type="component" value="Chromosome"/>
</dbReference>
<dbReference type="AlphaFoldDB" id="A7I708"/>
<protein>
    <submittedName>
        <fullName evidence="1">Uncharacterized protein</fullName>
    </submittedName>
</protein>
<evidence type="ECO:0000313" key="1">
    <source>
        <dbReference type="EMBL" id="ABS55519.1"/>
    </source>
</evidence>
<name>A7I708_METB6</name>
<sequence>MPMEEIVGQALKNVPPNVQDSIKAAYTSLGTDSKNSTGLFTKGLLLCLILSSIKNTDDRVKVADIAEAALNEALKYDAAKEEDVRRLRRVIEKARAPQ</sequence>
<dbReference type="GeneID" id="5411678"/>
<dbReference type="RefSeq" id="WP_012106546.1">
    <property type="nucleotide sequence ID" value="NC_009712.1"/>
</dbReference>
<proteinExistence type="predicted"/>
<keyword evidence="2" id="KW-1185">Reference proteome</keyword>
<organism evidence="1 2">
    <name type="scientific">Methanoregula boonei (strain DSM 21154 / JCM 14090 / 6A8)</name>
    <dbReference type="NCBI Taxonomy" id="456442"/>
    <lineage>
        <taxon>Archaea</taxon>
        <taxon>Methanobacteriati</taxon>
        <taxon>Methanobacteriota</taxon>
        <taxon>Stenosarchaea group</taxon>
        <taxon>Methanomicrobia</taxon>
        <taxon>Methanomicrobiales</taxon>
        <taxon>Methanoregulaceae</taxon>
        <taxon>Methanoregula</taxon>
    </lineage>
</organism>
<dbReference type="KEGG" id="mbn:Mboo_1001"/>
<dbReference type="HOGENOM" id="CLU_2327249_0_0_2"/>
<evidence type="ECO:0000313" key="2">
    <source>
        <dbReference type="Proteomes" id="UP000002408"/>
    </source>
</evidence>